<feature type="region of interest" description="Disordered" evidence="1">
    <location>
        <begin position="235"/>
        <end position="270"/>
    </location>
</feature>
<reference evidence="3 4" key="1">
    <citation type="submission" date="2020-08" db="EMBL/GenBank/DDBJ databases">
        <title>Sequencing the genomes of 1000 actinobacteria strains.</title>
        <authorList>
            <person name="Klenk H.-P."/>
        </authorList>
    </citation>
    <scope>NUCLEOTIDE SEQUENCE [LARGE SCALE GENOMIC DNA]</scope>
    <source>
        <strain evidence="3 4">DSM 105369</strain>
    </source>
</reference>
<comment type="caution">
    <text evidence="3">The sequence shown here is derived from an EMBL/GenBank/DDBJ whole genome shotgun (WGS) entry which is preliminary data.</text>
</comment>
<dbReference type="PROSITE" id="PS51257">
    <property type="entry name" value="PROKAR_LIPOPROTEIN"/>
    <property type="match status" value="1"/>
</dbReference>
<feature type="compositionally biased region" description="Polar residues" evidence="1">
    <location>
        <begin position="235"/>
        <end position="254"/>
    </location>
</feature>
<evidence type="ECO:0008006" key="5">
    <source>
        <dbReference type="Google" id="ProtNLM"/>
    </source>
</evidence>
<feature type="chain" id="PRO_5038733160" description="LppX_LprAFG lipoprotein" evidence="2">
    <location>
        <begin position="22"/>
        <end position="270"/>
    </location>
</feature>
<evidence type="ECO:0000313" key="3">
    <source>
        <dbReference type="EMBL" id="MBB2893979.1"/>
    </source>
</evidence>
<organism evidence="3 4">
    <name type="scientific">Flexivirga oryzae</name>
    <dbReference type="NCBI Taxonomy" id="1794944"/>
    <lineage>
        <taxon>Bacteria</taxon>
        <taxon>Bacillati</taxon>
        <taxon>Actinomycetota</taxon>
        <taxon>Actinomycetes</taxon>
        <taxon>Micrococcales</taxon>
        <taxon>Dermacoccaceae</taxon>
        <taxon>Flexivirga</taxon>
    </lineage>
</organism>
<name>A0A839NAW8_9MICO</name>
<dbReference type="RefSeq" id="WP_183322442.1">
    <property type="nucleotide sequence ID" value="NZ_JACHVQ010000004.1"/>
</dbReference>
<dbReference type="AlphaFoldDB" id="A0A839NAW8"/>
<keyword evidence="4" id="KW-1185">Reference proteome</keyword>
<dbReference type="Proteomes" id="UP000559182">
    <property type="component" value="Unassembled WGS sequence"/>
</dbReference>
<proteinExistence type="predicted"/>
<evidence type="ECO:0000256" key="1">
    <source>
        <dbReference type="SAM" id="MobiDB-lite"/>
    </source>
</evidence>
<feature type="signal peptide" evidence="2">
    <location>
        <begin position="1"/>
        <end position="21"/>
    </location>
</feature>
<evidence type="ECO:0000256" key="2">
    <source>
        <dbReference type="SAM" id="SignalP"/>
    </source>
</evidence>
<dbReference type="Gene3D" id="2.50.20.20">
    <property type="match status" value="1"/>
</dbReference>
<accession>A0A839NAW8</accession>
<gene>
    <name evidence="3" type="ORF">FHU39_004015</name>
</gene>
<evidence type="ECO:0000313" key="4">
    <source>
        <dbReference type="Proteomes" id="UP000559182"/>
    </source>
</evidence>
<keyword evidence="2" id="KW-0732">Signal</keyword>
<protein>
    <recommendedName>
        <fullName evidence="5">LppX_LprAFG lipoprotein</fullName>
    </recommendedName>
</protein>
<sequence>MRTVTRLSQVTTVAALGFALAACGSSSSSGNSTSAASQAGTASSAAAVPATSAATAPATADGDSAVPDATTLIHQARAAYKKADSAAMHADVTDSGEHEVIDLKGTMDGSNQEATFETAEGNTTIRTVDSKYYVKGDKAFWTSAAKAPETTAQLLAGKWVHAPATMAASLQDVTIKGFLDDAIGPDNVSDAELAKATTKKTSYEGQDAYVVTSAKTKNTITIAADTKLVLEINGEQGTSTSHGKVTLSGWNSQPRVEAPSDALNFPSSAS</sequence>
<dbReference type="EMBL" id="JACHVQ010000004">
    <property type="protein sequence ID" value="MBB2893979.1"/>
    <property type="molecule type" value="Genomic_DNA"/>
</dbReference>